<evidence type="ECO:0000313" key="2">
    <source>
        <dbReference type="Proteomes" id="UP001219934"/>
    </source>
</evidence>
<accession>A0AAD6A5H6</accession>
<evidence type="ECO:0000313" key="1">
    <source>
        <dbReference type="EMBL" id="KAJ4918804.1"/>
    </source>
</evidence>
<organism evidence="1 2">
    <name type="scientific">Pogonophryne albipinna</name>
    <dbReference type="NCBI Taxonomy" id="1090488"/>
    <lineage>
        <taxon>Eukaryota</taxon>
        <taxon>Metazoa</taxon>
        <taxon>Chordata</taxon>
        <taxon>Craniata</taxon>
        <taxon>Vertebrata</taxon>
        <taxon>Euteleostomi</taxon>
        <taxon>Actinopterygii</taxon>
        <taxon>Neopterygii</taxon>
        <taxon>Teleostei</taxon>
        <taxon>Neoteleostei</taxon>
        <taxon>Acanthomorphata</taxon>
        <taxon>Eupercaria</taxon>
        <taxon>Perciformes</taxon>
        <taxon>Notothenioidei</taxon>
        <taxon>Pogonophryne</taxon>
    </lineage>
</organism>
<gene>
    <name evidence="1" type="ORF">JOQ06_000161</name>
</gene>
<reference evidence="1" key="1">
    <citation type="submission" date="2022-11" db="EMBL/GenBank/DDBJ databases">
        <title>Chromosome-level genome of Pogonophryne albipinna.</title>
        <authorList>
            <person name="Jo E."/>
        </authorList>
    </citation>
    <scope>NUCLEOTIDE SEQUENCE</scope>
    <source>
        <strain evidence="1">SGF0006</strain>
        <tissue evidence="1">Muscle</tissue>
    </source>
</reference>
<dbReference type="AlphaFoldDB" id="A0AAD6A5H6"/>
<proteinExistence type="predicted"/>
<keyword evidence="2" id="KW-1185">Reference proteome</keyword>
<name>A0AAD6A5H6_9TELE</name>
<dbReference type="Proteomes" id="UP001219934">
    <property type="component" value="Unassembled WGS sequence"/>
</dbReference>
<protein>
    <submittedName>
        <fullName evidence="1">Uncharacterized protein</fullName>
    </submittedName>
</protein>
<dbReference type="EMBL" id="JAPTMU010000399">
    <property type="protein sequence ID" value="KAJ4918804.1"/>
    <property type="molecule type" value="Genomic_DNA"/>
</dbReference>
<comment type="caution">
    <text evidence="1">The sequence shown here is derived from an EMBL/GenBank/DDBJ whole genome shotgun (WGS) entry which is preliminary data.</text>
</comment>
<sequence>MLQPVPQPFLALPLIREPSEELIKLRLLRLSSLPADSQLTQQPLGGEECEMQKAIEGEGKVVYYYSRFPQKPVSHTASHTTSAKAL</sequence>